<dbReference type="InterPro" id="IPR002618">
    <property type="entry name" value="UDPGP_fam"/>
</dbReference>
<sequence>MAAAEAPPLVEGGLESNRHAAWMTPEDAALAEALLAEGQGHLFQRWPAPGTADADKQRMLAQLRHLDTSYAGGLRQYIQNARRLLHESKEGVNPFEGCVPSVPEGEKLDFGSERFRELERAGVKAAGGCAFVLVAGGLGERLGYSGIKVAFPVESASGRPFLQLYVEHLLALGAKAGRALPLAIMTSDDTHQRTLDLLERHAYFGAAPGQVTLIKQEKVACLADNDAHLALLESDPFQVQTKPHGHGDVHMLLHSTGLADKWLAEGFNWICFFQDTNGLVFRALPAAIGVSEAHDYDVNSLAVPRKAKEAIGAITKLTYPDGRNITINVEYNQLDPLLRATVSPEGEVNDGNGFSPYPGNINQLVLKLSTYCGELARHGGVIAEFVNPKYRDASRDAFKSSTRLECMMQDFAKNLPEGTRVGFTVVNQVWAAYSPVKNSPADAAAKWADGNPSHSATAAELDWYMCNCKMLQALGARVDGPAPAPEFNGLKGLELWPRVTWSPLWATCWDDVEAHVTAAGLHVGADATLVINAPDATIRSLDLQRGALVIDGGSASGSGDGAAAAGAPAAEAGSAATAAAAAAAPAVVVEGVTVDNAGWEWRPLPPDEACAEEEYIRGFRVVRNETMTLP</sequence>
<dbReference type="Gene3D" id="2.160.10.30">
    <property type="match status" value="2"/>
</dbReference>
<dbReference type="AlphaFoldDB" id="A0A2P6VA50"/>
<comment type="cofactor">
    <cofactor evidence="2">
        <name>Mg(2+)</name>
        <dbReference type="ChEBI" id="CHEBI:18420"/>
    </cofactor>
</comment>
<comment type="caution">
    <text evidence="8">The sequence shown here is derived from an EMBL/GenBank/DDBJ whole genome shotgun (WGS) entry which is preliminary data.</text>
</comment>
<evidence type="ECO:0000313" key="8">
    <source>
        <dbReference type="EMBL" id="PSC70970.1"/>
    </source>
</evidence>
<dbReference type="PANTHER" id="PTHR11952">
    <property type="entry name" value="UDP- GLUCOSE PYROPHOSPHORYLASE"/>
    <property type="match status" value="1"/>
</dbReference>
<dbReference type="GO" id="GO:0003977">
    <property type="term" value="F:UDP-N-acetylglucosamine diphosphorylase activity"/>
    <property type="evidence" value="ECO:0007669"/>
    <property type="project" value="TreeGrafter"/>
</dbReference>
<dbReference type="SUPFAM" id="SSF53448">
    <property type="entry name" value="Nucleotide-diphospho-sugar transferases"/>
    <property type="match status" value="1"/>
</dbReference>
<accession>A0A2P6VA50</accession>
<dbReference type="Proteomes" id="UP000239649">
    <property type="component" value="Unassembled WGS sequence"/>
</dbReference>
<dbReference type="PANTHER" id="PTHR11952:SF9">
    <property type="entry name" value="UDP-SUGAR PYROPHOSPHORYLASE"/>
    <property type="match status" value="1"/>
</dbReference>
<dbReference type="FunFam" id="3.90.550.10:FF:000091">
    <property type="entry name" value="UDP-sugar pyrophosphorylase"/>
    <property type="match status" value="1"/>
</dbReference>
<reference evidence="8 9" key="1">
    <citation type="journal article" date="2018" name="Plant J.">
        <title>Genome sequences of Chlorella sorokiniana UTEX 1602 and Micractinium conductrix SAG 241.80: implications to maltose excretion by a green alga.</title>
        <authorList>
            <person name="Arriola M.B."/>
            <person name="Velmurugan N."/>
            <person name="Zhang Y."/>
            <person name="Plunkett M.H."/>
            <person name="Hondzo H."/>
            <person name="Barney B.M."/>
        </authorList>
    </citation>
    <scope>NUCLEOTIDE SEQUENCE [LARGE SCALE GENOMIC DNA]</scope>
    <source>
        <strain evidence="8 9">SAG 241.80</strain>
    </source>
</reference>
<dbReference type="OrthoDB" id="532420at2759"/>
<keyword evidence="3" id="KW-0808">Transferase</keyword>
<name>A0A2P6VA50_9CHLO</name>
<gene>
    <name evidence="8" type="ORF">C2E20_5615</name>
</gene>
<dbReference type="GO" id="GO:0006048">
    <property type="term" value="P:UDP-N-acetylglucosamine biosynthetic process"/>
    <property type="evidence" value="ECO:0007669"/>
    <property type="project" value="TreeGrafter"/>
</dbReference>
<evidence type="ECO:0000256" key="5">
    <source>
        <dbReference type="ARBA" id="ARBA00038047"/>
    </source>
</evidence>
<keyword evidence="9" id="KW-1185">Reference proteome</keyword>
<evidence type="ECO:0000313" key="9">
    <source>
        <dbReference type="Proteomes" id="UP000239649"/>
    </source>
</evidence>
<dbReference type="Pfam" id="PF01704">
    <property type="entry name" value="UDPGP"/>
    <property type="match status" value="1"/>
</dbReference>
<comment type="catalytic activity">
    <reaction evidence="7">
        <text>a monosaccharide 1-phosphate + UTP + H(+) = a UDP-monosaccharide + diphosphate</text>
        <dbReference type="Rhea" id="RHEA:13205"/>
        <dbReference type="ChEBI" id="CHEBI:15378"/>
        <dbReference type="ChEBI" id="CHEBI:33019"/>
        <dbReference type="ChEBI" id="CHEBI:46398"/>
        <dbReference type="ChEBI" id="CHEBI:140358"/>
        <dbReference type="ChEBI" id="CHEBI:140359"/>
        <dbReference type="EC" id="2.7.7.64"/>
    </reaction>
</comment>
<dbReference type="CDD" id="cd06424">
    <property type="entry name" value="UGGPase"/>
    <property type="match status" value="1"/>
</dbReference>
<evidence type="ECO:0000256" key="3">
    <source>
        <dbReference type="ARBA" id="ARBA00022679"/>
    </source>
</evidence>
<dbReference type="EC" id="2.7.7.64" evidence="6"/>
<dbReference type="Gene3D" id="3.90.550.10">
    <property type="entry name" value="Spore Coat Polysaccharide Biosynthesis Protein SpsA, Chain A"/>
    <property type="match status" value="1"/>
</dbReference>
<evidence type="ECO:0000256" key="1">
    <source>
        <dbReference type="ARBA" id="ARBA00001936"/>
    </source>
</evidence>
<evidence type="ECO:0000256" key="6">
    <source>
        <dbReference type="ARBA" id="ARBA00039080"/>
    </source>
</evidence>
<evidence type="ECO:0000256" key="4">
    <source>
        <dbReference type="ARBA" id="ARBA00022695"/>
    </source>
</evidence>
<protein>
    <recommendedName>
        <fullName evidence="6">UTP-monosaccharide-1-phosphate uridylyltransferase</fullName>
        <ecNumber evidence="6">2.7.7.64</ecNumber>
    </recommendedName>
</protein>
<dbReference type="STRING" id="554055.A0A2P6VA50"/>
<dbReference type="InterPro" id="IPR029044">
    <property type="entry name" value="Nucleotide-diphossugar_trans"/>
</dbReference>
<keyword evidence="4" id="KW-0548">Nucleotidyltransferase</keyword>
<dbReference type="GO" id="GO:0051748">
    <property type="term" value="F:UTP-monosaccharide-1-phosphate uridylyltransferase activity"/>
    <property type="evidence" value="ECO:0007669"/>
    <property type="project" value="UniProtKB-EC"/>
</dbReference>
<comment type="similarity">
    <text evidence="5">Belongs to the USP family.</text>
</comment>
<comment type="cofactor">
    <cofactor evidence="1">
        <name>Mn(2+)</name>
        <dbReference type="ChEBI" id="CHEBI:29035"/>
    </cofactor>
</comment>
<evidence type="ECO:0000256" key="7">
    <source>
        <dbReference type="ARBA" id="ARBA00048259"/>
    </source>
</evidence>
<evidence type="ECO:0000256" key="2">
    <source>
        <dbReference type="ARBA" id="ARBA00001946"/>
    </source>
</evidence>
<dbReference type="InterPro" id="IPR039741">
    <property type="entry name" value="UDP-sugar_pyrophosphorylase"/>
</dbReference>
<organism evidence="8 9">
    <name type="scientific">Micractinium conductrix</name>
    <dbReference type="NCBI Taxonomy" id="554055"/>
    <lineage>
        <taxon>Eukaryota</taxon>
        <taxon>Viridiplantae</taxon>
        <taxon>Chlorophyta</taxon>
        <taxon>core chlorophytes</taxon>
        <taxon>Trebouxiophyceae</taxon>
        <taxon>Chlorellales</taxon>
        <taxon>Chlorellaceae</taxon>
        <taxon>Chlorella clade</taxon>
        <taxon>Micractinium</taxon>
    </lineage>
</organism>
<dbReference type="EMBL" id="LHPF02000017">
    <property type="protein sequence ID" value="PSC70970.1"/>
    <property type="molecule type" value="Genomic_DNA"/>
</dbReference>
<proteinExistence type="inferred from homology"/>